<name>A0A4Q1CNG1_9BACT</name>
<dbReference type="RefSeq" id="WP_129129981.1">
    <property type="nucleotide sequence ID" value="NZ_SDHW01000001.1"/>
</dbReference>
<dbReference type="InterPro" id="IPR042119">
    <property type="entry name" value="QueA_dom2"/>
</dbReference>
<proteinExistence type="predicted"/>
<dbReference type="AlphaFoldDB" id="A0A4Q1CNG1"/>
<reference evidence="5 6" key="1">
    <citation type="submission" date="2019-01" db="EMBL/GenBank/DDBJ databases">
        <title>Lacibacter sp. strain TTM-7.</title>
        <authorList>
            <person name="Chen W.-M."/>
        </authorList>
    </citation>
    <scope>NUCLEOTIDE SEQUENCE [LARGE SCALE GENOMIC DNA]</scope>
    <source>
        <strain evidence="5 6">TTM-7</strain>
    </source>
</reference>
<comment type="caution">
    <text evidence="5">The sequence shown here is derived from an EMBL/GenBank/DDBJ whole genome shotgun (WGS) entry which is preliminary data.</text>
</comment>
<accession>A0A4Q1CNG1</accession>
<evidence type="ECO:0000256" key="2">
    <source>
        <dbReference type="ARBA" id="ARBA00022679"/>
    </source>
</evidence>
<dbReference type="GO" id="GO:0051075">
    <property type="term" value="F:S-adenosylmethionine:tRNA ribosyltransferase-isomerase activity"/>
    <property type="evidence" value="ECO:0007669"/>
    <property type="project" value="TreeGrafter"/>
</dbReference>
<evidence type="ECO:0000256" key="3">
    <source>
        <dbReference type="ARBA" id="ARBA00022691"/>
    </source>
</evidence>
<dbReference type="PANTHER" id="PTHR30307">
    <property type="entry name" value="S-ADENOSYLMETHIONINE:TRNA RIBOSYLTRANSFERASE-ISOMERASE"/>
    <property type="match status" value="1"/>
</dbReference>
<dbReference type="Gene3D" id="2.40.10.240">
    <property type="entry name" value="QueA-like"/>
    <property type="match status" value="1"/>
</dbReference>
<protein>
    <submittedName>
        <fullName evidence="5">S-adenosylmethionine:tRNA ribosyltransferase-isomerase</fullName>
    </submittedName>
</protein>
<gene>
    <name evidence="5" type="ORF">ESA94_06325</name>
</gene>
<dbReference type="GO" id="GO:0008616">
    <property type="term" value="P:tRNA queuosine(34) biosynthetic process"/>
    <property type="evidence" value="ECO:0007669"/>
    <property type="project" value="UniProtKB-KW"/>
</dbReference>
<keyword evidence="5" id="KW-0413">Isomerase</keyword>
<evidence type="ECO:0000313" key="6">
    <source>
        <dbReference type="Proteomes" id="UP000290204"/>
    </source>
</evidence>
<organism evidence="5 6">
    <name type="scientific">Lacibacter luteus</name>
    <dbReference type="NCBI Taxonomy" id="2508719"/>
    <lineage>
        <taxon>Bacteria</taxon>
        <taxon>Pseudomonadati</taxon>
        <taxon>Bacteroidota</taxon>
        <taxon>Chitinophagia</taxon>
        <taxon>Chitinophagales</taxon>
        <taxon>Chitinophagaceae</taxon>
        <taxon>Lacibacter</taxon>
    </lineage>
</organism>
<keyword evidence="4" id="KW-0671">Queuosine biosynthesis</keyword>
<dbReference type="Gene3D" id="3.40.1780.10">
    <property type="entry name" value="QueA-like"/>
    <property type="match status" value="1"/>
</dbReference>
<dbReference type="Pfam" id="PF02547">
    <property type="entry name" value="Queuosine_synth"/>
    <property type="match status" value="1"/>
</dbReference>
<dbReference type="InterPro" id="IPR036100">
    <property type="entry name" value="QueA_sf"/>
</dbReference>
<dbReference type="Proteomes" id="UP000290204">
    <property type="component" value="Unassembled WGS sequence"/>
</dbReference>
<evidence type="ECO:0000256" key="4">
    <source>
        <dbReference type="ARBA" id="ARBA00022785"/>
    </source>
</evidence>
<evidence type="ECO:0000313" key="5">
    <source>
        <dbReference type="EMBL" id="RXK62610.1"/>
    </source>
</evidence>
<dbReference type="OrthoDB" id="9805933at2"/>
<dbReference type="InterPro" id="IPR003699">
    <property type="entry name" value="QueA"/>
</dbReference>
<dbReference type="EMBL" id="SDHW01000001">
    <property type="protein sequence ID" value="RXK62610.1"/>
    <property type="molecule type" value="Genomic_DNA"/>
</dbReference>
<keyword evidence="1" id="KW-0963">Cytoplasm</keyword>
<keyword evidence="3" id="KW-0949">S-adenosyl-L-methionine</keyword>
<dbReference type="PANTHER" id="PTHR30307:SF0">
    <property type="entry name" value="S-ADENOSYLMETHIONINE:TRNA RIBOSYLTRANSFERASE-ISOMERASE"/>
    <property type="match status" value="1"/>
</dbReference>
<dbReference type="SUPFAM" id="SSF111337">
    <property type="entry name" value="QueA-like"/>
    <property type="match status" value="1"/>
</dbReference>
<keyword evidence="6" id="KW-1185">Reference proteome</keyword>
<sequence>MHPSQLQISDYTYELPDERIARYPLTERDLSKLLIYKEGAIESDVYRHLPQHLPATALLVFNNTKVIDARILFQKDTGSKIEIFCLEPAAGVELTQAMMSLEKVRWTCLVGGAGKWKQQFLEKELHTPKGNVLFRAEKINQQGGNFEIEFSWNNSWFTFAELLHFAGILPLPPYLQRQSEAADYDRYQTVYARYEGSVAAPTAGLHFTPKLLLKLQEKGIKHSFVTLHVGAGTFQPVKAATMQDHPMHREWIEVNAATIKELLEQLPKLVITVGTTSLRTIESLYWMGVKALLNSNATLEELEVQQWDAYDLPLQNASAKDALQALLGWLQQQNLEQIICHTQILIAPGYTVRIASAIITNFHQPNSTLLLLVAALIGDDWRKVYDYALKNDFRFLSYGDGSLLWTSESPSSLACNS</sequence>
<keyword evidence="2 5" id="KW-0808">Transferase</keyword>
<dbReference type="InterPro" id="IPR042118">
    <property type="entry name" value="QueA_dom1"/>
</dbReference>
<evidence type="ECO:0000256" key="1">
    <source>
        <dbReference type="ARBA" id="ARBA00022490"/>
    </source>
</evidence>